<dbReference type="InterPro" id="IPR036412">
    <property type="entry name" value="HAD-like_sf"/>
</dbReference>
<gene>
    <name evidence="4" type="ORF">GNZ18_02045</name>
</gene>
<keyword evidence="3" id="KW-0460">Magnesium</keyword>
<evidence type="ECO:0000256" key="2">
    <source>
        <dbReference type="ARBA" id="ARBA00022801"/>
    </source>
</evidence>
<dbReference type="Proteomes" id="UP000432015">
    <property type="component" value="Unassembled WGS sequence"/>
</dbReference>
<organism evidence="4 5">
    <name type="scientific">Actinomadura litoris</name>
    <dbReference type="NCBI Taxonomy" id="2678616"/>
    <lineage>
        <taxon>Bacteria</taxon>
        <taxon>Bacillati</taxon>
        <taxon>Actinomycetota</taxon>
        <taxon>Actinomycetes</taxon>
        <taxon>Streptosporangiales</taxon>
        <taxon>Thermomonosporaceae</taxon>
        <taxon>Actinomadura</taxon>
    </lineage>
</organism>
<dbReference type="InterPro" id="IPR051400">
    <property type="entry name" value="HAD-like_hydrolase"/>
</dbReference>
<comment type="cofactor">
    <cofactor evidence="1">
        <name>Mg(2+)</name>
        <dbReference type="ChEBI" id="CHEBI:18420"/>
    </cofactor>
</comment>
<dbReference type="Pfam" id="PF00702">
    <property type="entry name" value="Hydrolase"/>
    <property type="match status" value="1"/>
</dbReference>
<protein>
    <submittedName>
        <fullName evidence="4">HAD-IA family hydrolase</fullName>
    </submittedName>
</protein>
<comment type="caution">
    <text evidence="4">The sequence shown here is derived from an EMBL/GenBank/DDBJ whole genome shotgun (WGS) entry which is preliminary data.</text>
</comment>
<dbReference type="GO" id="GO:0016787">
    <property type="term" value="F:hydrolase activity"/>
    <property type="evidence" value="ECO:0007669"/>
    <property type="project" value="UniProtKB-KW"/>
</dbReference>
<evidence type="ECO:0000313" key="5">
    <source>
        <dbReference type="Proteomes" id="UP000432015"/>
    </source>
</evidence>
<dbReference type="AlphaFoldDB" id="A0A7K1KT72"/>
<dbReference type="InterPro" id="IPR023214">
    <property type="entry name" value="HAD_sf"/>
</dbReference>
<dbReference type="Gene3D" id="3.40.50.1000">
    <property type="entry name" value="HAD superfamily/HAD-like"/>
    <property type="match status" value="1"/>
</dbReference>
<keyword evidence="2 4" id="KW-0378">Hydrolase</keyword>
<dbReference type="PANTHER" id="PTHR46470">
    <property type="entry name" value="N-ACYLNEURAMINATE-9-PHOSPHATASE"/>
    <property type="match status" value="1"/>
</dbReference>
<name>A0A7K1KT72_9ACTN</name>
<evidence type="ECO:0000256" key="3">
    <source>
        <dbReference type="ARBA" id="ARBA00022842"/>
    </source>
</evidence>
<accession>A0A7K1KT72</accession>
<evidence type="ECO:0000313" key="4">
    <source>
        <dbReference type="EMBL" id="MUN35388.1"/>
    </source>
</evidence>
<dbReference type="SUPFAM" id="SSF56784">
    <property type="entry name" value="HAD-like"/>
    <property type="match status" value="1"/>
</dbReference>
<dbReference type="InterPro" id="IPR006439">
    <property type="entry name" value="HAD-SF_hydro_IA"/>
</dbReference>
<dbReference type="EMBL" id="WOFH01000001">
    <property type="protein sequence ID" value="MUN35388.1"/>
    <property type="molecule type" value="Genomic_DNA"/>
</dbReference>
<reference evidence="4 5" key="1">
    <citation type="submission" date="2019-11" db="EMBL/GenBank/DDBJ databases">
        <authorList>
            <person name="Cao P."/>
        </authorList>
    </citation>
    <scope>NUCLEOTIDE SEQUENCE [LARGE SCALE GENOMIC DNA]</scope>
    <source>
        <strain evidence="4 5">NEAU-AAG5</strain>
    </source>
</reference>
<dbReference type="GO" id="GO:0044281">
    <property type="term" value="P:small molecule metabolic process"/>
    <property type="evidence" value="ECO:0007669"/>
    <property type="project" value="UniProtKB-ARBA"/>
</dbReference>
<evidence type="ECO:0000256" key="1">
    <source>
        <dbReference type="ARBA" id="ARBA00001946"/>
    </source>
</evidence>
<proteinExistence type="predicted"/>
<keyword evidence="5" id="KW-1185">Reference proteome</keyword>
<dbReference type="NCBIfam" id="TIGR01549">
    <property type="entry name" value="HAD-SF-IA-v1"/>
    <property type="match status" value="1"/>
</dbReference>
<sequence length="178" mass="19331">MRFPLRPGEPTVRSMMSTPITTAAIALDYGKTISLDHVDPAFGQKPVDPGAAETLRVLYGRKKRLILASNTLPSESRWPALQAAGIDDVFTLALLSHSLGVGKPDPLFYHLVIAAADCPAQEILFVGDHLVNDVLEPMGHGMRAALVRQDGLRADEELPDGAVLIRHVRELPELLAEQ</sequence>